<keyword evidence="10 11" id="KW-0411">Iron-sulfur</keyword>
<evidence type="ECO:0000256" key="1">
    <source>
        <dbReference type="ARBA" id="ARBA00004496"/>
    </source>
</evidence>
<dbReference type="Proteomes" id="UP000005877">
    <property type="component" value="Chromosome"/>
</dbReference>
<evidence type="ECO:0000313" key="12">
    <source>
        <dbReference type="EMBL" id="AET64695.1"/>
    </source>
</evidence>
<dbReference type="KEGG" id="mhi:Mhar_1331"/>
<comment type="catalytic activity">
    <reaction evidence="11">
        <text>iminosuccinate + dihydroxyacetone phosphate = quinolinate + phosphate + 2 H2O + H(+)</text>
        <dbReference type="Rhea" id="RHEA:25888"/>
        <dbReference type="ChEBI" id="CHEBI:15377"/>
        <dbReference type="ChEBI" id="CHEBI:15378"/>
        <dbReference type="ChEBI" id="CHEBI:29959"/>
        <dbReference type="ChEBI" id="CHEBI:43474"/>
        <dbReference type="ChEBI" id="CHEBI:57642"/>
        <dbReference type="ChEBI" id="CHEBI:77875"/>
        <dbReference type="EC" id="2.5.1.72"/>
    </reaction>
</comment>
<comment type="function">
    <text evidence="11">Catalyzes the condensation of iminoaspartate with dihydroxyacetone phosphate to form quinolinate.</text>
</comment>
<feature type="binding site" evidence="11">
    <location>
        <begin position="108"/>
        <end position="110"/>
    </location>
    <ligand>
        <name>iminosuccinate</name>
        <dbReference type="ChEBI" id="CHEBI:77875"/>
    </ligand>
</feature>
<dbReference type="SUPFAM" id="SSF142754">
    <property type="entry name" value="NadA-like"/>
    <property type="match status" value="1"/>
</dbReference>
<evidence type="ECO:0000256" key="9">
    <source>
        <dbReference type="ARBA" id="ARBA00023004"/>
    </source>
</evidence>
<evidence type="ECO:0000256" key="7">
    <source>
        <dbReference type="ARBA" id="ARBA00022679"/>
    </source>
</evidence>
<keyword evidence="4 11" id="KW-0004">4Fe-4S</keyword>
<dbReference type="GeneID" id="12510500"/>
<dbReference type="EMBL" id="CP003117">
    <property type="protein sequence ID" value="AET64695.1"/>
    <property type="molecule type" value="Genomic_DNA"/>
</dbReference>
<dbReference type="NCBIfam" id="NF006879">
    <property type="entry name" value="PRK09375.1-4"/>
    <property type="match status" value="1"/>
</dbReference>
<name>G7WNT5_METH6</name>
<dbReference type="OrthoDB" id="5931at2157"/>
<dbReference type="FunFam" id="3.40.50.10800:FF:000003">
    <property type="entry name" value="Quinolinate synthase A"/>
    <property type="match status" value="1"/>
</dbReference>
<evidence type="ECO:0000256" key="3">
    <source>
        <dbReference type="ARBA" id="ARBA00012669"/>
    </source>
</evidence>
<dbReference type="HOGENOM" id="CLU_047382_0_0_2"/>
<dbReference type="EC" id="2.5.1.72" evidence="3 11"/>
<evidence type="ECO:0000256" key="11">
    <source>
        <dbReference type="HAMAP-Rule" id="MF_00568"/>
    </source>
</evidence>
<feature type="binding site" evidence="11">
    <location>
        <position position="255"/>
    </location>
    <ligand>
        <name>[4Fe-4S] cluster</name>
        <dbReference type="ChEBI" id="CHEBI:49883"/>
    </ligand>
</feature>
<evidence type="ECO:0000256" key="6">
    <source>
        <dbReference type="ARBA" id="ARBA00022642"/>
    </source>
</evidence>
<evidence type="ECO:0000313" key="13">
    <source>
        <dbReference type="Proteomes" id="UP000005877"/>
    </source>
</evidence>
<dbReference type="HAMAP" id="MF_00568">
    <property type="entry name" value="NadA_type2"/>
    <property type="match status" value="1"/>
</dbReference>
<evidence type="ECO:0000256" key="5">
    <source>
        <dbReference type="ARBA" id="ARBA00022490"/>
    </source>
</evidence>
<comment type="pathway">
    <text evidence="2 11">Cofactor biosynthesis; NAD(+) biosynthesis; quinolinate from iminoaspartate: step 1/1.</text>
</comment>
<dbReference type="FunFam" id="3.40.50.10800:FF:000001">
    <property type="entry name" value="Quinolinate synthase A"/>
    <property type="match status" value="1"/>
</dbReference>
<dbReference type="GO" id="GO:0005737">
    <property type="term" value="C:cytoplasm"/>
    <property type="evidence" value="ECO:0007669"/>
    <property type="project" value="UniProtKB-SubCell"/>
</dbReference>
<dbReference type="RefSeq" id="WP_014586880.1">
    <property type="nucleotide sequence ID" value="NC_017527.1"/>
</dbReference>
<keyword evidence="13" id="KW-1185">Reference proteome</keyword>
<evidence type="ECO:0000256" key="4">
    <source>
        <dbReference type="ARBA" id="ARBA00022485"/>
    </source>
</evidence>
<feature type="binding site" evidence="11">
    <location>
        <position position="125"/>
    </location>
    <ligand>
        <name>iminosuccinate</name>
        <dbReference type="ChEBI" id="CHEBI:77875"/>
    </ligand>
</feature>
<dbReference type="GO" id="GO:0008987">
    <property type="term" value="F:quinolinate synthetase A activity"/>
    <property type="evidence" value="ECO:0007669"/>
    <property type="project" value="UniProtKB-UniRule"/>
</dbReference>
<keyword evidence="8 11" id="KW-0479">Metal-binding</keyword>
<accession>G7WNT5</accession>
<dbReference type="GO" id="GO:0034628">
    <property type="term" value="P:'de novo' NAD+ biosynthetic process from L-aspartate"/>
    <property type="evidence" value="ECO:0007669"/>
    <property type="project" value="TreeGrafter"/>
</dbReference>
<comment type="subcellular location">
    <subcellularLocation>
        <location evidence="1 11">Cytoplasm</location>
    </subcellularLocation>
</comment>
<dbReference type="InterPro" id="IPR003473">
    <property type="entry name" value="NadA"/>
</dbReference>
<feature type="binding site" evidence="11">
    <location>
        <begin position="193"/>
        <end position="195"/>
    </location>
    <ligand>
        <name>iminosuccinate</name>
        <dbReference type="ChEBI" id="CHEBI:77875"/>
    </ligand>
</feature>
<dbReference type="STRING" id="1110509.Mhar_1331"/>
<reference evidence="12 13" key="1">
    <citation type="journal article" date="2012" name="PLoS ONE">
        <title>The genome characteristics and predicted function of methyl-group oxidation pathway in the obligate aceticlastic methanogens, Methanosaeta spp.</title>
        <authorList>
            <person name="Zhu J."/>
            <person name="Zheng H."/>
            <person name="Ai G."/>
            <person name="Zhang G."/>
            <person name="Liu D."/>
            <person name="Liu X."/>
            <person name="Dong X."/>
        </authorList>
    </citation>
    <scope>NUCLEOTIDE SEQUENCE [LARGE SCALE GENOMIC DNA]</scope>
    <source>
        <strain evidence="12 13">6Ac</strain>
    </source>
</reference>
<feature type="binding site" evidence="11">
    <location>
        <position position="82"/>
    </location>
    <ligand>
        <name>[4Fe-4S] cluster</name>
        <dbReference type="ChEBI" id="CHEBI:49883"/>
    </ligand>
</feature>
<feature type="binding site" evidence="11">
    <location>
        <position position="167"/>
    </location>
    <ligand>
        <name>[4Fe-4S] cluster</name>
        <dbReference type="ChEBI" id="CHEBI:49883"/>
    </ligand>
</feature>
<organism evidence="12 13">
    <name type="scientific">Methanothrix harundinacea (strain 6Ac)</name>
    <name type="common">Methanosaeta harundinacea</name>
    <dbReference type="NCBI Taxonomy" id="1110509"/>
    <lineage>
        <taxon>Archaea</taxon>
        <taxon>Methanobacteriati</taxon>
        <taxon>Methanobacteriota</taxon>
        <taxon>Stenosarchaea group</taxon>
        <taxon>Methanomicrobia</taxon>
        <taxon>Methanotrichales</taxon>
        <taxon>Methanotrichaceae</taxon>
        <taxon>Methanothrix</taxon>
    </lineage>
</organism>
<dbReference type="InterPro" id="IPR023066">
    <property type="entry name" value="Quinolinate_synth_type2"/>
</dbReference>
<sequence>MLADDILRLKRERNAVILAHNYQPGEVQEVADLRGDSLELSRAAAREEAEVIIFCGVDFMAETAAILSPEKRVVMPAAGASCPMASMITARDLRGFKEENPGAAVVCYVNSSAEVKAESDICCTSANGVEVVASLAEETVLFVPDRNLGRYVARFTEKKIITWNGYCYVHDRYTPEDVSRACALHPEAEVLVHPECRPEVIDLADGVYSTSGMARRAKESPSREFIIGTEVGMNYRLKEENPGKEFYPLSEKAVCLDMKKTTLERVRSALETLEPRVTVPEEVAGRARVAIERMLSI</sequence>
<dbReference type="NCBIfam" id="TIGR00550">
    <property type="entry name" value="nadA"/>
    <property type="match status" value="1"/>
</dbReference>
<comment type="similarity">
    <text evidence="11">Belongs to the quinolinate synthase family. Type 2 subfamily.</text>
</comment>
<dbReference type="Gene3D" id="3.40.50.10800">
    <property type="entry name" value="NadA-like"/>
    <property type="match status" value="3"/>
</dbReference>
<dbReference type="PATRIC" id="fig|1110509.7.peg.1478"/>
<keyword evidence="7 11" id="KW-0808">Transferase</keyword>
<keyword evidence="6 11" id="KW-0662">Pyridine nucleotide biosynthesis</keyword>
<dbReference type="PANTHER" id="PTHR30573:SF0">
    <property type="entry name" value="QUINOLINATE SYNTHASE, CHLOROPLASTIC"/>
    <property type="match status" value="1"/>
</dbReference>
<keyword evidence="5 11" id="KW-0963">Cytoplasm</keyword>
<dbReference type="InterPro" id="IPR036094">
    <property type="entry name" value="NadA_sf"/>
</dbReference>
<dbReference type="NCBIfam" id="NF006878">
    <property type="entry name" value="PRK09375.1-2"/>
    <property type="match status" value="1"/>
</dbReference>
<dbReference type="GO" id="GO:0051539">
    <property type="term" value="F:4 iron, 4 sulfur cluster binding"/>
    <property type="evidence" value="ECO:0007669"/>
    <property type="project" value="UniProtKB-KW"/>
</dbReference>
<protein>
    <recommendedName>
        <fullName evidence="3 11">Quinolinate synthase</fullName>
        <ecNumber evidence="3 11">2.5.1.72</ecNumber>
    </recommendedName>
</protein>
<dbReference type="PANTHER" id="PTHR30573">
    <property type="entry name" value="QUINOLINATE SYNTHETASE A"/>
    <property type="match status" value="1"/>
</dbReference>
<gene>
    <name evidence="11" type="primary">nadA</name>
    <name evidence="12" type="ordered locus">Mhar_1331</name>
</gene>
<dbReference type="AlphaFoldDB" id="G7WNT5"/>
<keyword evidence="9 11" id="KW-0408">Iron</keyword>
<feature type="binding site" evidence="11">
    <location>
        <position position="37"/>
    </location>
    <ligand>
        <name>iminosuccinate</name>
        <dbReference type="ChEBI" id="CHEBI:77875"/>
    </ligand>
</feature>
<evidence type="ECO:0000256" key="2">
    <source>
        <dbReference type="ARBA" id="ARBA00005065"/>
    </source>
</evidence>
<evidence type="ECO:0000256" key="10">
    <source>
        <dbReference type="ARBA" id="ARBA00023014"/>
    </source>
</evidence>
<dbReference type="GO" id="GO:0046872">
    <property type="term" value="F:metal ion binding"/>
    <property type="evidence" value="ECO:0007669"/>
    <property type="project" value="UniProtKB-KW"/>
</dbReference>
<proteinExistence type="inferred from homology"/>
<evidence type="ECO:0000256" key="8">
    <source>
        <dbReference type="ARBA" id="ARBA00022723"/>
    </source>
</evidence>
<dbReference type="Pfam" id="PF02445">
    <property type="entry name" value="NadA"/>
    <property type="match status" value="1"/>
</dbReference>
<dbReference type="UniPathway" id="UPA00253">
    <property type="reaction ID" value="UER00327"/>
</dbReference>
<feature type="binding site" evidence="11">
    <location>
        <position position="20"/>
    </location>
    <ligand>
        <name>iminosuccinate</name>
        <dbReference type="ChEBI" id="CHEBI:77875"/>
    </ligand>
</feature>
<comment type="cofactor">
    <cofactor evidence="11">
        <name>[4Fe-4S] cluster</name>
        <dbReference type="ChEBI" id="CHEBI:49883"/>
    </cofactor>
    <text evidence="11">Binds 1 [4Fe-4S] cluster per subunit.</text>
</comment>
<feature type="binding site" evidence="11">
    <location>
        <position position="210"/>
    </location>
    <ligand>
        <name>iminosuccinate</name>
        <dbReference type="ChEBI" id="CHEBI:77875"/>
    </ligand>
</feature>